<evidence type="ECO:0000259" key="2">
    <source>
        <dbReference type="PROSITE" id="PS50801"/>
    </source>
</evidence>
<feature type="domain" description="STAS" evidence="2">
    <location>
        <begin position="172"/>
        <end position="271"/>
    </location>
</feature>
<dbReference type="PANTHER" id="PTHR33745">
    <property type="entry name" value="RSBT ANTAGONIST PROTEIN RSBS-RELATED"/>
    <property type="match status" value="1"/>
</dbReference>
<protein>
    <submittedName>
        <fullName evidence="3">RsbT co-antagonist protein RsbR</fullName>
    </submittedName>
</protein>
<keyword evidence="1" id="KW-0597">Phosphoprotein</keyword>
<dbReference type="SUPFAM" id="SSF52091">
    <property type="entry name" value="SpoIIaa-like"/>
    <property type="match status" value="1"/>
</dbReference>
<evidence type="ECO:0000256" key="1">
    <source>
        <dbReference type="ARBA" id="ARBA00022553"/>
    </source>
</evidence>
<accession>A0ABS2PGN0</accession>
<dbReference type="PANTHER" id="PTHR33745:SF3">
    <property type="entry name" value="RSBT CO-ANTAGONIST PROTEIN RSBRC"/>
    <property type="match status" value="1"/>
</dbReference>
<reference evidence="3 4" key="1">
    <citation type="submission" date="2021-01" db="EMBL/GenBank/DDBJ databases">
        <title>Genomic Encyclopedia of Type Strains, Phase IV (KMG-IV): sequencing the most valuable type-strain genomes for metagenomic binning, comparative biology and taxonomic classification.</title>
        <authorList>
            <person name="Goeker M."/>
        </authorList>
    </citation>
    <scope>NUCLEOTIDE SEQUENCE [LARGE SCALE GENOMIC DNA]</scope>
    <source>
        <strain evidence="3 4">DSM 25540</strain>
    </source>
</reference>
<dbReference type="CDD" id="cd07041">
    <property type="entry name" value="STAS_RsbR_RsbS_like"/>
    <property type="match status" value="1"/>
</dbReference>
<comment type="caution">
    <text evidence="3">The sequence shown here is derived from an EMBL/GenBank/DDBJ whole genome shotgun (WGS) entry which is preliminary data.</text>
</comment>
<dbReference type="Pfam" id="PF01740">
    <property type="entry name" value="STAS"/>
    <property type="match status" value="1"/>
</dbReference>
<dbReference type="InterPro" id="IPR051932">
    <property type="entry name" value="Bact_StressResp_Reg"/>
</dbReference>
<sequence length="342" mass="39489">MNENNQLYTYMIKRSEGITERWFEDLESDEGVYGSKNESVITKLKKQNHDFHIQFFNLFKGDGVIHVDSWVARVAKDEYHQNTPLDTIIGEFMNNQLIYIELFEEYLQTVDPTMDVAEQRHWLKAITKQMNDVIVQFTKEYESQSQMRTRAQQKTIVELSCPILMLSQRTALLPVVGDIDTYRAKIMFEQTLSQSAEKKITELFIDLSGVPIIDTMVAQQIFQLIEGLRLLGVSTTLSGLRPEIAQTAVQLGIQFENISIKSSLAQVVEERGIIVLLQKVSKEESLLTFCSSILSHMLIRFKIDTNLHEFVVINNRMILDRHQSHRTSYTISFVTVSQQDLQ</sequence>
<dbReference type="InterPro" id="IPR002645">
    <property type="entry name" value="STAS_dom"/>
</dbReference>
<gene>
    <name evidence="3" type="ORF">JOD17_003716</name>
</gene>
<evidence type="ECO:0000313" key="4">
    <source>
        <dbReference type="Proteomes" id="UP000741863"/>
    </source>
</evidence>
<dbReference type="RefSeq" id="WP_204699413.1">
    <property type="nucleotide sequence ID" value="NZ_JAFBEC010000014.1"/>
</dbReference>
<keyword evidence="4" id="KW-1185">Reference proteome</keyword>
<dbReference type="Gene3D" id="3.30.750.24">
    <property type="entry name" value="STAS domain"/>
    <property type="match status" value="1"/>
</dbReference>
<evidence type="ECO:0000313" key="3">
    <source>
        <dbReference type="EMBL" id="MBM7634594.1"/>
    </source>
</evidence>
<proteinExistence type="predicted"/>
<dbReference type="PROSITE" id="PS50801">
    <property type="entry name" value="STAS"/>
    <property type="match status" value="1"/>
</dbReference>
<name>A0ABS2PGN0_9BACL</name>
<dbReference type="Proteomes" id="UP000741863">
    <property type="component" value="Unassembled WGS sequence"/>
</dbReference>
<dbReference type="InterPro" id="IPR036513">
    <property type="entry name" value="STAS_dom_sf"/>
</dbReference>
<organism evidence="3 4">
    <name type="scientific">Geomicrobium sediminis</name>
    <dbReference type="NCBI Taxonomy" id="1347788"/>
    <lineage>
        <taxon>Bacteria</taxon>
        <taxon>Bacillati</taxon>
        <taxon>Bacillota</taxon>
        <taxon>Bacilli</taxon>
        <taxon>Bacillales</taxon>
        <taxon>Geomicrobium</taxon>
    </lineage>
</organism>
<dbReference type="EMBL" id="JAFBEC010000014">
    <property type="protein sequence ID" value="MBM7634594.1"/>
    <property type="molecule type" value="Genomic_DNA"/>
</dbReference>